<protein>
    <submittedName>
        <fullName evidence="1">Hemoglobin</fullName>
    </submittedName>
</protein>
<keyword evidence="2" id="KW-1185">Reference proteome</keyword>
<dbReference type="InterPro" id="IPR009050">
    <property type="entry name" value="Globin-like_sf"/>
</dbReference>
<dbReference type="GO" id="GO:0020037">
    <property type="term" value="F:heme binding"/>
    <property type="evidence" value="ECO:0007669"/>
    <property type="project" value="InterPro"/>
</dbReference>
<dbReference type="GO" id="GO:0019825">
    <property type="term" value="F:oxygen binding"/>
    <property type="evidence" value="ECO:0007669"/>
    <property type="project" value="InterPro"/>
</dbReference>
<dbReference type="InterPro" id="IPR012292">
    <property type="entry name" value="Globin/Proto"/>
</dbReference>
<evidence type="ECO:0000313" key="2">
    <source>
        <dbReference type="Proteomes" id="UP000187059"/>
    </source>
</evidence>
<organism evidence="1 2">
    <name type="scientific">Salipiger abyssi</name>
    <dbReference type="NCBI Taxonomy" id="1250539"/>
    <lineage>
        <taxon>Bacteria</taxon>
        <taxon>Pseudomonadati</taxon>
        <taxon>Pseudomonadota</taxon>
        <taxon>Alphaproteobacteria</taxon>
        <taxon>Rhodobacterales</taxon>
        <taxon>Roseobacteraceae</taxon>
        <taxon>Salipiger</taxon>
    </lineage>
</organism>
<geneLocation type="plasmid" evidence="2">
    <name>ppaby4</name>
</geneLocation>
<reference evidence="1 2" key="1">
    <citation type="submission" date="2016-04" db="EMBL/GenBank/DDBJ databases">
        <title>Deep-sea bacteria in the southern Pacific.</title>
        <authorList>
            <person name="Tang K."/>
        </authorList>
    </citation>
    <scope>NUCLEOTIDE SEQUENCE [LARGE SCALE GENOMIC DNA]</scope>
    <source>
        <strain evidence="1 2">JLT2014</strain>
        <plasmid evidence="2">ppaby4</plasmid>
    </source>
</reference>
<dbReference type="Proteomes" id="UP000187059">
    <property type="component" value="Plasmid pPABY4"/>
</dbReference>
<dbReference type="EMBL" id="CP015095">
    <property type="protein sequence ID" value="APZ55312.1"/>
    <property type="molecule type" value="Genomic_DNA"/>
</dbReference>
<dbReference type="CDD" id="cd08916">
    <property type="entry name" value="TrHb3_P"/>
    <property type="match status" value="1"/>
</dbReference>
<name>A0A1P8V0Y4_9RHOB</name>
<dbReference type="SUPFAM" id="SSF46458">
    <property type="entry name" value="Globin-like"/>
    <property type="match status" value="1"/>
</dbReference>
<dbReference type="RefSeq" id="WP_083717002.1">
    <property type="nucleotide sequence ID" value="NZ_JBHSGJ010000011.1"/>
</dbReference>
<sequence length="154" mass="17978">MTGHPRASKAPKPAEAIAEGLDEAMIRRVVRRFYAMAREDEVIGPIFRKYVPDARWETHLEDIETFWCASLLSSRRYDGRPMPRHLAITELDDSHFMRWLALFRHTVTELCPPLTAALFIDRSERIANSFRINIAMHRGEDLVFQPPLKRETYP</sequence>
<keyword evidence="1" id="KW-0614">Plasmid</keyword>
<gene>
    <name evidence="1" type="ORF">Ga0080574_TMP5030</name>
</gene>
<proteinExistence type="predicted"/>
<accession>A0A1P8V0Y4</accession>
<dbReference type="KEGG" id="paby:Ga0080574_TMP5030"/>
<evidence type="ECO:0000313" key="1">
    <source>
        <dbReference type="EMBL" id="APZ55312.1"/>
    </source>
</evidence>
<dbReference type="OrthoDB" id="25954at2"/>
<dbReference type="AlphaFoldDB" id="A0A1P8V0Y4"/>
<dbReference type="Gene3D" id="1.10.490.10">
    <property type="entry name" value="Globins"/>
    <property type="match status" value="1"/>
</dbReference>